<feature type="non-terminal residue" evidence="2">
    <location>
        <position position="1"/>
    </location>
</feature>
<dbReference type="Proteomes" id="UP000887013">
    <property type="component" value="Unassembled WGS sequence"/>
</dbReference>
<dbReference type="AlphaFoldDB" id="A0A8X6UG95"/>
<evidence type="ECO:0000313" key="3">
    <source>
        <dbReference type="Proteomes" id="UP000887013"/>
    </source>
</evidence>
<feature type="transmembrane region" description="Helical" evidence="1">
    <location>
        <begin position="20"/>
        <end position="37"/>
    </location>
</feature>
<evidence type="ECO:0000313" key="2">
    <source>
        <dbReference type="EMBL" id="GFU16862.1"/>
    </source>
</evidence>
<keyword evidence="1" id="KW-0472">Membrane</keyword>
<proteinExistence type="predicted"/>
<name>A0A8X6UG95_NEPPI</name>
<accession>A0A8X6UG95</accession>
<dbReference type="EMBL" id="BMAW01126458">
    <property type="protein sequence ID" value="GFU16862.1"/>
    <property type="molecule type" value="Genomic_DNA"/>
</dbReference>
<protein>
    <submittedName>
        <fullName evidence="2">Uncharacterized protein</fullName>
    </submittedName>
</protein>
<sequence length="48" mass="5319">DHGAGDNYSPSESDDSPSSLISLLNPLIYVLSKALSWKMKVLNRAWNK</sequence>
<keyword evidence="1" id="KW-0812">Transmembrane</keyword>
<keyword evidence="1" id="KW-1133">Transmembrane helix</keyword>
<gene>
    <name evidence="2" type="ORF">NPIL_365821</name>
</gene>
<organism evidence="2 3">
    <name type="scientific">Nephila pilipes</name>
    <name type="common">Giant wood spider</name>
    <name type="synonym">Nephila maculata</name>
    <dbReference type="NCBI Taxonomy" id="299642"/>
    <lineage>
        <taxon>Eukaryota</taxon>
        <taxon>Metazoa</taxon>
        <taxon>Ecdysozoa</taxon>
        <taxon>Arthropoda</taxon>
        <taxon>Chelicerata</taxon>
        <taxon>Arachnida</taxon>
        <taxon>Araneae</taxon>
        <taxon>Araneomorphae</taxon>
        <taxon>Entelegynae</taxon>
        <taxon>Araneoidea</taxon>
        <taxon>Nephilidae</taxon>
        <taxon>Nephila</taxon>
    </lineage>
</organism>
<reference evidence="2" key="1">
    <citation type="submission" date="2020-08" db="EMBL/GenBank/DDBJ databases">
        <title>Multicomponent nature underlies the extraordinary mechanical properties of spider dragline silk.</title>
        <authorList>
            <person name="Kono N."/>
            <person name="Nakamura H."/>
            <person name="Mori M."/>
            <person name="Yoshida Y."/>
            <person name="Ohtoshi R."/>
            <person name="Malay A.D."/>
            <person name="Moran D.A.P."/>
            <person name="Tomita M."/>
            <person name="Numata K."/>
            <person name="Arakawa K."/>
        </authorList>
    </citation>
    <scope>NUCLEOTIDE SEQUENCE</scope>
</reference>
<comment type="caution">
    <text evidence="2">The sequence shown here is derived from an EMBL/GenBank/DDBJ whole genome shotgun (WGS) entry which is preliminary data.</text>
</comment>
<keyword evidence="3" id="KW-1185">Reference proteome</keyword>
<evidence type="ECO:0000256" key="1">
    <source>
        <dbReference type="SAM" id="Phobius"/>
    </source>
</evidence>